<dbReference type="Proteomes" id="UP000054928">
    <property type="component" value="Unassembled WGS sequence"/>
</dbReference>
<accession>A0A0P1A725</accession>
<organism evidence="1 2">
    <name type="scientific">Plasmopara halstedii</name>
    <name type="common">Downy mildew of sunflower</name>
    <dbReference type="NCBI Taxonomy" id="4781"/>
    <lineage>
        <taxon>Eukaryota</taxon>
        <taxon>Sar</taxon>
        <taxon>Stramenopiles</taxon>
        <taxon>Oomycota</taxon>
        <taxon>Peronosporomycetes</taxon>
        <taxon>Peronosporales</taxon>
        <taxon>Peronosporaceae</taxon>
        <taxon>Plasmopara</taxon>
    </lineage>
</organism>
<evidence type="ECO:0000313" key="2">
    <source>
        <dbReference type="Proteomes" id="UP000054928"/>
    </source>
</evidence>
<evidence type="ECO:0000313" key="1">
    <source>
        <dbReference type="EMBL" id="CEG36426.1"/>
    </source>
</evidence>
<dbReference type="EMBL" id="CCYD01000203">
    <property type="protein sequence ID" value="CEG36426.1"/>
    <property type="molecule type" value="Genomic_DNA"/>
</dbReference>
<dbReference type="AlphaFoldDB" id="A0A0P1A725"/>
<name>A0A0P1A725_PLAHL</name>
<reference evidence="2" key="1">
    <citation type="submission" date="2014-09" db="EMBL/GenBank/DDBJ databases">
        <authorList>
            <person name="Sharma Rahul"/>
            <person name="Thines Marco"/>
        </authorList>
    </citation>
    <scope>NUCLEOTIDE SEQUENCE [LARGE SCALE GENOMIC DNA]</scope>
</reference>
<dbReference type="RefSeq" id="XP_024572795.1">
    <property type="nucleotide sequence ID" value="XM_024720679.1"/>
</dbReference>
<dbReference type="GeneID" id="36397589"/>
<sequence>MIIETRHAFQRTAPSKTLASLLKDHGNPFVQQQIDQHQLGQLTKAPGGGIRIKNLAGQEVKILG</sequence>
<proteinExistence type="predicted"/>
<feature type="non-terminal residue" evidence="1">
    <location>
        <position position="64"/>
    </location>
</feature>
<protein>
    <submittedName>
        <fullName evidence="1">Uncharacterized protein</fullName>
    </submittedName>
</protein>
<keyword evidence="2" id="KW-1185">Reference proteome</keyword>